<dbReference type="FunCoup" id="A0A165GK07">
    <property type="interactions" value="26"/>
</dbReference>
<keyword evidence="1" id="KW-0496">Mitochondrion</keyword>
<keyword evidence="1" id="KW-0472">Membrane</keyword>
<sequence length="228" mass="25159">MTRSQLSIYPDPTPEILLVDTPSQLEESIGHVRRIATRAYSETRGRVQGGVDEWIGVERAVERKVKEIVPADEPMTPGILYVGVATLTGSVLGRNRMLLRILLPPTFFLASMSYFLPRTSHNIYAYIQELESLYLPSLAVQHTQIENLAASTMTQAKQAYEQSTDWLAGEVKRGVGAVEGATGVKVGEAFGMAKAEVGKVAAEAKSKVEDFEKKAEEKIREEPPKRLV</sequence>
<comment type="subunit">
    <text evidence="1">Component of the mitochondrial contact site and cristae organizing system (MICOS) complex.</text>
</comment>
<dbReference type="InParanoid" id="A0A165GK07"/>
<dbReference type="STRING" id="1353952.A0A165GK07"/>
<comment type="function">
    <text evidence="1">Component of the MICOS complex, a large protein complex of the mitochondrial inner membrane that plays crucial roles in the maintenance of crista junctions, inner membrane architecture, and formation of contact sites to the outer membrane.</text>
</comment>
<dbReference type="GO" id="GO:0042407">
    <property type="term" value="P:cristae formation"/>
    <property type="evidence" value="ECO:0007669"/>
    <property type="project" value="InterPro"/>
</dbReference>
<organism evidence="2 3">
    <name type="scientific">Calocera cornea HHB12733</name>
    <dbReference type="NCBI Taxonomy" id="1353952"/>
    <lineage>
        <taxon>Eukaryota</taxon>
        <taxon>Fungi</taxon>
        <taxon>Dikarya</taxon>
        <taxon>Basidiomycota</taxon>
        <taxon>Agaricomycotina</taxon>
        <taxon>Dacrymycetes</taxon>
        <taxon>Dacrymycetales</taxon>
        <taxon>Dacrymycetaceae</taxon>
        <taxon>Calocera</taxon>
    </lineage>
</organism>
<evidence type="ECO:0000313" key="3">
    <source>
        <dbReference type="Proteomes" id="UP000076842"/>
    </source>
</evidence>
<accession>A0A165GK07</accession>
<comment type="subcellular location">
    <subcellularLocation>
        <location evidence="1">Mitochondrion inner membrane</location>
    </subcellularLocation>
</comment>
<protein>
    <recommendedName>
        <fullName evidence="1">MICOS complex subunit</fullName>
    </recommendedName>
</protein>
<evidence type="ECO:0000256" key="1">
    <source>
        <dbReference type="RuleBase" id="RU363021"/>
    </source>
</evidence>
<gene>
    <name evidence="2" type="ORF">CALCODRAFT_433078</name>
</gene>
<evidence type="ECO:0000313" key="2">
    <source>
        <dbReference type="EMBL" id="KZT58168.1"/>
    </source>
</evidence>
<dbReference type="GO" id="GO:0061617">
    <property type="term" value="C:MICOS complex"/>
    <property type="evidence" value="ECO:0007669"/>
    <property type="project" value="UniProtKB-UniRule"/>
</dbReference>
<reference evidence="2 3" key="1">
    <citation type="journal article" date="2016" name="Mol. Biol. Evol.">
        <title>Comparative Genomics of Early-Diverging Mushroom-Forming Fungi Provides Insights into the Origins of Lignocellulose Decay Capabilities.</title>
        <authorList>
            <person name="Nagy L.G."/>
            <person name="Riley R."/>
            <person name="Tritt A."/>
            <person name="Adam C."/>
            <person name="Daum C."/>
            <person name="Floudas D."/>
            <person name="Sun H."/>
            <person name="Yadav J.S."/>
            <person name="Pangilinan J."/>
            <person name="Larsson K.H."/>
            <person name="Matsuura K."/>
            <person name="Barry K."/>
            <person name="Labutti K."/>
            <person name="Kuo R."/>
            <person name="Ohm R.A."/>
            <person name="Bhattacharya S.S."/>
            <person name="Shirouzu T."/>
            <person name="Yoshinaga Y."/>
            <person name="Martin F.M."/>
            <person name="Grigoriev I.V."/>
            <person name="Hibbett D.S."/>
        </authorList>
    </citation>
    <scope>NUCLEOTIDE SEQUENCE [LARGE SCALE GENOMIC DNA]</scope>
    <source>
        <strain evidence="2 3">HHB12733</strain>
    </source>
</reference>
<dbReference type="GO" id="GO:0044284">
    <property type="term" value="C:mitochondrial crista junction"/>
    <property type="evidence" value="ECO:0007669"/>
    <property type="project" value="TreeGrafter"/>
</dbReference>
<dbReference type="PANTHER" id="PTHR28268:SF1">
    <property type="entry name" value="MICOS SUBUNIT MIC26"/>
    <property type="match status" value="1"/>
</dbReference>
<dbReference type="PANTHER" id="PTHR28268">
    <property type="entry name" value="MICOS SUBUNIT MIC26"/>
    <property type="match status" value="1"/>
</dbReference>
<dbReference type="Pfam" id="PF09769">
    <property type="entry name" value="ApoO"/>
    <property type="match status" value="1"/>
</dbReference>
<dbReference type="InterPro" id="IPR019166">
    <property type="entry name" value="MIC26/MIC27"/>
</dbReference>
<dbReference type="AlphaFoldDB" id="A0A165GK07"/>
<name>A0A165GK07_9BASI</name>
<keyword evidence="1" id="KW-0999">Mitochondrion inner membrane</keyword>
<dbReference type="OrthoDB" id="2399148at2759"/>
<proteinExistence type="predicted"/>
<dbReference type="Proteomes" id="UP000076842">
    <property type="component" value="Unassembled WGS sequence"/>
</dbReference>
<dbReference type="EMBL" id="KV423954">
    <property type="protein sequence ID" value="KZT58168.1"/>
    <property type="molecule type" value="Genomic_DNA"/>
</dbReference>
<dbReference type="InterPro" id="IPR033181">
    <property type="entry name" value="Mic26_fungi"/>
</dbReference>
<keyword evidence="3" id="KW-1185">Reference proteome</keyword>